<reference evidence="13" key="1">
    <citation type="submission" date="2021-01" db="EMBL/GenBank/DDBJ databases">
        <authorList>
            <person name="Corre E."/>
            <person name="Pelletier E."/>
            <person name="Niang G."/>
            <person name="Scheremetjew M."/>
            <person name="Finn R."/>
            <person name="Kale V."/>
            <person name="Holt S."/>
            <person name="Cochrane G."/>
            <person name="Meng A."/>
            <person name="Brown T."/>
            <person name="Cohen L."/>
        </authorList>
    </citation>
    <scope>NUCLEOTIDE SEQUENCE</scope>
    <source>
        <strain evidence="13">Pbaha01</strain>
    </source>
</reference>
<dbReference type="Gene3D" id="3.40.1380.10">
    <property type="match status" value="1"/>
</dbReference>
<feature type="region of interest" description="Disordered" evidence="11">
    <location>
        <begin position="408"/>
        <end position="436"/>
    </location>
</feature>
<evidence type="ECO:0000256" key="2">
    <source>
        <dbReference type="ARBA" id="ARBA00004525"/>
    </source>
</evidence>
<gene>
    <name evidence="13" type="ORF">PBAH0796_LOCUS23179</name>
</gene>
<dbReference type="GO" id="GO:0045259">
    <property type="term" value="C:proton-transporting ATP synthase complex"/>
    <property type="evidence" value="ECO:0007669"/>
    <property type="project" value="UniProtKB-KW"/>
</dbReference>
<dbReference type="AlphaFoldDB" id="A0A7S0FR36"/>
<dbReference type="CDD" id="cd12151">
    <property type="entry name" value="F1-ATPase_gamma"/>
    <property type="match status" value="1"/>
</dbReference>
<evidence type="ECO:0000256" key="4">
    <source>
        <dbReference type="ARBA" id="ARBA00022448"/>
    </source>
</evidence>
<evidence type="ECO:0000256" key="1">
    <source>
        <dbReference type="ARBA" id="ARBA00003456"/>
    </source>
</evidence>
<accession>A0A7S0FR36</accession>
<dbReference type="NCBIfam" id="TIGR01146">
    <property type="entry name" value="ATPsyn_F1gamma"/>
    <property type="match status" value="1"/>
</dbReference>
<dbReference type="Gene3D" id="1.10.287.80">
    <property type="entry name" value="ATP synthase, gamma subunit, helix hairpin domain"/>
    <property type="match status" value="2"/>
</dbReference>
<dbReference type="SUPFAM" id="SSF52943">
    <property type="entry name" value="ATP synthase (F1-ATPase), gamma subunit"/>
    <property type="match status" value="1"/>
</dbReference>
<evidence type="ECO:0000256" key="8">
    <source>
        <dbReference type="ARBA" id="ARBA00023196"/>
    </source>
</evidence>
<dbReference type="InterPro" id="IPR035968">
    <property type="entry name" value="ATP_synth_F1_ATPase_gsu"/>
</dbReference>
<protein>
    <recommendedName>
        <fullName evidence="10">F-ATPase gamma subunit</fullName>
    </recommendedName>
</protein>
<dbReference type="HAMAP" id="MF_00815">
    <property type="entry name" value="ATP_synth_gamma_bact"/>
    <property type="match status" value="1"/>
</dbReference>
<keyword evidence="5" id="KW-0375">Hydrogen ion transport</keyword>
<feature type="signal peptide" evidence="12">
    <location>
        <begin position="1"/>
        <end position="25"/>
    </location>
</feature>
<evidence type="ECO:0000256" key="9">
    <source>
        <dbReference type="ARBA" id="ARBA00023310"/>
    </source>
</evidence>
<name>A0A7S0FR36_9DINO</name>
<feature type="compositionally biased region" description="Polar residues" evidence="11">
    <location>
        <begin position="42"/>
        <end position="53"/>
    </location>
</feature>
<evidence type="ECO:0000256" key="5">
    <source>
        <dbReference type="ARBA" id="ARBA00022781"/>
    </source>
</evidence>
<keyword evidence="7" id="KW-0472">Membrane</keyword>
<dbReference type="Pfam" id="PF00231">
    <property type="entry name" value="ATP-synt"/>
    <property type="match status" value="1"/>
</dbReference>
<evidence type="ECO:0000256" key="11">
    <source>
        <dbReference type="SAM" id="MobiDB-lite"/>
    </source>
</evidence>
<organism evidence="13">
    <name type="scientific">Pyrodinium bahamense</name>
    <dbReference type="NCBI Taxonomy" id="73915"/>
    <lineage>
        <taxon>Eukaryota</taxon>
        <taxon>Sar</taxon>
        <taxon>Alveolata</taxon>
        <taxon>Dinophyceae</taxon>
        <taxon>Gonyaulacales</taxon>
        <taxon>Pyrocystaceae</taxon>
        <taxon>Pyrodinium</taxon>
    </lineage>
</organism>
<keyword evidence="4" id="KW-0813">Transport</keyword>
<feature type="chain" id="PRO_5031488279" description="F-ATPase gamma subunit" evidence="12">
    <location>
        <begin position="26"/>
        <end position="436"/>
    </location>
</feature>
<comment type="subcellular location">
    <subcellularLocation>
        <location evidence="2">Plastid</location>
        <location evidence="2">Chloroplast thylakoid membrane</location>
        <topology evidence="2">Peripheral membrane protein</topology>
    </subcellularLocation>
</comment>
<evidence type="ECO:0000256" key="7">
    <source>
        <dbReference type="ARBA" id="ARBA00023136"/>
    </source>
</evidence>
<dbReference type="InterPro" id="IPR000131">
    <property type="entry name" value="ATP_synth_F1_gsu"/>
</dbReference>
<dbReference type="PANTHER" id="PTHR11693:SF41">
    <property type="entry name" value="ATP SYNTHASE GAMMA CHAIN, CHLOROPLASTIC"/>
    <property type="match status" value="1"/>
</dbReference>
<dbReference type="FunFam" id="1.10.287.80:FF:000003">
    <property type="entry name" value="ATP synthase gamma chain, chloroplastic"/>
    <property type="match status" value="1"/>
</dbReference>
<evidence type="ECO:0000256" key="10">
    <source>
        <dbReference type="ARBA" id="ARBA00031066"/>
    </source>
</evidence>
<keyword evidence="12" id="KW-0732">Signal</keyword>
<evidence type="ECO:0000313" key="13">
    <source>
        <dbReference type="EMBL" id="CAD8377174.1"/>
    </source>
</evidence>
<sequence length="436" mass="46932">MAASAAQRRSALGVSLVAGLLLALSFRQLRRSLDAQGFVGGSVSTKTGSQRPSSRVARGPVDKAMKERIASVQKTGKLTDAMRLVAAAKVRRAQDGVQKSRPFSDELQGMIKGLVKKLKGSGLEAELPMLRVPEKVSNVGILVITADRGLCGAYNTFVLKKTAARIESLNAEGIVPKLVIVGRKAQAGLKTRLNNVKYNYTGTFFRMPDTITAKSASEIGDEVRSLFLSGEVDKVEVIYGKFFSLLKNEATVRSMLPLSPTGIEDPEDETFKMTSEEGKLKVEKEKVKAAKTKEIEADVIFDQPPETILNSMLPLYLNSQLLSLLFDAQASELSSRMTAMKAATDNAEELAKKLTVVYNKKRQAAITQEICEISAGALCLEDTKDGAAGPSLGVFDNEDNVGDDFLKEIEDGSIPDSPPEPAGPDDRSEVLAGAFA</sequence>
<feature type="region of interest" description="Disordered" evidence="11">
    <location>
        <begin position="41"/>
        <end position="60"/>
    </location>
</feature>
<dbReference type="GO" id="GO:0046933">
    <property type="term" value="F:proton-transporting ATP synthase activity, rotational mechanism"/>
    <property type="evidence" value="ECO:0007669"/>
    <property type="project" value="InterPro"/>
</dbReference>
<comment type="function">
    <text evidence="1">Produces ATP from ADP in the presence of a proton gradient across the membrane. The gamma chain is believed to be important in regulating ATPase activity and the flow of protons through the CF(0) complex.</text>
</comment>
<keyword evidence="8" id="KW-0139">CF(1)</keyword>
<dbReference type="GO" id="GO:0009535">
    <property type="term" value="C:chloroplast thylakoid membrane"/>
    <property type="evidence" value="ECO:0007669"/>
    <property type="project" value="UniProtKB-SubCell"/>
</dbReference>
<dbReference type="EMBL" id="HBEG01037984">
    <property type="protein sequence ID" value="CAD8377174.1"/>
    <property type="molecule type" value="Transcribed_RNA"/>
</dbReference>
<dbReference type="PRINTS" id="PR00126">
    <property type="entry name" value="ATPASEGAMMA"/>
</dbReference>
<keyword evidence="6" id="KW-0406">Ion transport</keyword>
<proteinExistence type="inferred from homology"/>
<comment type="similarity">
    <text evidence="3">Belongs to the ATPase gamma chain family.</text>
</comment>
<evidence type="ECO:0000256" key="6">
    <source>
        <dbReference type="ARBA" id="ARBA00023065"/>
    </source>
</evidence>
<dbReference type="PANTHER" id="PTHR11693">
    <property type="entry name" value="ATP SYNTHASE GAMMA CHAIN"/>
    <property type="match status" value="1"/>
</dbReference>
<evidence type="ECO:0000256" key="3">
    <source>
        <dbReference type="ARBA" id="ARBA00007681"/>
    </source>
</evidence>
<keyword evidence="9" id="KW-0066">ATP synthesis</keyword>
<evidence type="ECO:0000256" key="12">
    <source>
        <dbReference type="SAM" id="SignalP"/>
    </source>
</evidence>